<feature type="region of interest" description="Disordered" evidence="2">
    <location>
        <begin position="254"/>
        <end position="276"/>
    </location>
</feature>
<dbReference type="Gene3D" id="3.55.40.20">
    <property type="entry name" value="Iron/manganese superoxide dismutase, C-terminal domain"/>
    <property type="match status" value="2"/>
</dbReference>
<feature type="domain" description="Manganese/iron superoxide dismutase C-terminal" evidence="3">
    <location>
        <begin position="130"/>
        <end position="178"/>
    </location>
</feature>
<dbReference type="GeneID" id="59346476"/>
<evidence type="ECO:0000313" key="4">
    <source>
        <dbReference type="EMBL" id="KAF7301604.1"/>
    </source>
</evidence>
<dbReference type="PANTHER" id="PTHR43595:SF2">
    <property type="entry name" value="SMALL RIBOSOMAL SUBUNIT PROTEIN MS42"/>
    <property type="match status" value="1"/>
</dbReference>
<dbReference type="PANTHER" id="PTHR43595">
    <property type="entry name" value="37S RIBOSOMAL PROTEIN S26, MITOCHONDRIAL"/>
    <property type="match status" value="1"/>
</dbReference>
<feature type="domain" description="Manganese/iron superoxide dismutase C-terminal" evidence="3">
    <location>
        <begin position="323"/>
        <end position="373"/>
    </location>
</feature>
<dbReference type="SUPFAM" id="SSF54719">
    <property type="entry name" value="Fe,Mn superoxide dismutase (SOD), C-terminal domain"/>
    <property type="match status" value="1"/>
</dbReference>
<dbReference type="InterPro" id="IPR036314">
    <property type="entry name" value="SOD_C_sf"/>
</dbReference>
<dbReference type="EMBL" id="JACAZF010000006">
    <property type="protein sequence ID" value="KAF7301604.1"/>
    <property type="molecule type" value="Genomic_DNA"/>
</dbReference>
<dbReference type="GO" id="GO:0005737">
    <property type="term" value="C:cytoplasm"/>
    <property type="evidence" value="ECO:0007669"/>
    <property type="project" value="TreeGrafter"/>
</dbReference>
<dbReference type="InterPro" id="IPR019832">
    <property type="entry name" value="Mn/Fe_SOD_C"/>
</dbReference>
<dbReference type="InterPro" id="IPR036324">
    <property type="entry name" value="Mn/Fe_SOD_N_sf"/>
</dbReference>
<name>A0A8H6W124_9AGAR</name>
<organism evidence="4 5">
    <name type="scientific">Mycena indigotica</name>
    <dbReference type="NCBI Taxonomy" id="2126181"/>
    <lineage>
        <taxon>Eukaryota</taxon>
        <taxon>Fungi</taxon>
        <taxon>Dikarya</taxon>
        <taxon>Basidiomycota</taxon>
        <taxon>Agaricomycotina</taxon>
        <taxon>Agaricomycetes</taxon>
        <taxon>Agaricomycetidae</taxon>
        <taxon>Agaricales</taxon>
        <taxon>Marasmiineae</taxon>
        <taxon>Mycenaceae</taxon>
        <taxon>Mycena</taxon>
    </lineage>
</organism>
<comment type="caution">
    <text evidence="4">The sequence shown here is derived from an EMBL/GenBank/DDBJ whole genome shotgun (WGS) entry which is preliminary data.</text>
</comment>
<accession>A0A8H6W124</accession>
<dbReference type="AlphaFoldDB" id="A0A8H6W124"/>
<dbReference type="GO" id="GO:0004784">
    <property type="term" value="F:superoxide dismutase activity"/>
    <property type="evidence" value="ECO:0007669"/>
    <property type="project" value="InterPro"/>
</dbReference>
<protein>
    <submittedName>
        <fullName evidence="4">Manganese superoxide dismutase</fullName>
    </submittedName>
</protein>
<sequence length="382" mass="42501">MNFLCRSRPSLLHARRSLLPSGSRGVSGQFDHLPLPLPYDIKAGLGNFLPPAALETVAVEYQLGLLARLTDEVRHTEEDGFSVTQTVISTAPHRHKTLAFNYASLALNNSFFLGNLTPDPVMSSENAITTNLARQIRSDHGGVDQLKSAFSAAGMGMFTSGYVWFVTDKYGSTSVIPTFGPGTLLVRSRTYMAEDHPTLWHRQPSTSPYTWDPTRQFTRKYLSNWGVDGKGTIPDLINPRLLSKTILTAESQQAMAELEKEENERTPPPPKPAPSYQMRFMHTSARLRQSSEEDKPNFMAQPASIHGPTEAARELVVKPKSTAAALHIGEVLYPLFCVSVHEHAWLSAGYGVWGKEAWLREFWSVLNWNKVSQAYESILSSK</sequence>
<dbReference type="Proteomes" id="UP000636479">
    <property type="component" value="Unassembled WGS sequence"/>
</dbReference>
<dbReference type="Pfam" id="PF02777">
    <property type="entry name" value="Sod_Fe_C"/>
    <property type="match status" value="2"/>
</dbReference>
<dbReference type="GO" id="GO:0046872">
    <property type="term" value="F:metal ion binding"/>
    <property type="evidence" value="ECO:0007669"/>
    <property type="project" value="InterPro"/>
</dbReference>
<comment type="function">
    <text evidence="1">Component of the mitochondrial ribosome (mitoribosome), a dedicated translation machinery responsible for the synthesis of mitochondrial genome-encoded proteins, including at least some of the essential transmembrane subunits of the mitochondrial respiratory chain. The mitoribosomes are attached to the mitochondrial inner membrane and translation products are cotranslationally integrated into the membrane.</text>
</comment>
<gene>
    <name evidence="4" type="ORF">MIND_00725900</name>
</gene>
<evidence type="ECO:0000313" key="5">
    <source>
        <dbReference type="Proteomes" id="UP000636479"/>
    </source>
</evidence>
<proteinExistence type="predicted"/>
<dbReference type="SUPFAM" id="SSF46609">
    <property type="entry name" value="Fe,Mn superoxide dismutase (SOD), N-terminal domain"/>
    <property type="match status" value="1"/>
</dbReference>
<dbReference type="RefSeq" id="XP_037219604.1">
    <property type="nucleotide sequence ID" value="XM_037363960.1"/>
</dbReference>
<dbReference type="OrthoDB" id="275227at2759"/>
<reference evidence="4" key="1">
    <citation type="submission" date="2020-05" db="EMBL/GenBank/DDBJ databases">
        <title>Mycena genomes resolve the evolution of fungal bioluminescence.</title>
        <authorList>
            <person name="Tsai I.J."/>
        </authorList>
    </citation>
    <scope>NUCLEOTIDE SEQUENCE</scope>
    <source>
        <strain evidence="4">171206Taipei</strain>
    </source>
</reference>
<evidence type="ECO:0000256" key="1">
    <source>
        <dbReference type="ARBA" id="ARBA00037226"/>
    </source>
</evidence>
<evidence type="ECO:0000256" key="2">
    <source>
        <dbReference type="SAM" id="MobiDB-lite"/>
    </source>
</evidence>
<keyword evidence="5" id="KW-1185">Reference proteome</keyword>
<evidence type="ECO:0000259" key="3">
    <source>
        <dbReference type="Pfam" id="PF02777"/>
    </source>
</evidence>